<reference evidence="1 2" key="1">
    <citation type="submission" date="2021-07" db="EMBL/GenBank/DDBJ databases">
        <authorList>
            <consortium name="Genoscope - CEA"/>
            <person name="William W."/>
        </authorList>
    </citation>
    <scope>NUCLEOTIDE SEQUENCE [LARGE SCALE GENOMIC DNA]</scope>
</reference>
<gene>
    <name evidence="1" type="ORF">BRAPAZ1V2_A07P39440.2</name>
</gene>
<proteinExistence type="predicted"/>
<dbReference type="AlphaFoldDB" id="A0A8D9MC18"/>
<sequence>MWWHEENKSYRLGSDFVAWEVRNNKKSVASSKVRYCY</sequence>
<dbReference type="Proteomes" id="UP000694005">
    <property type="component" value="Chromosome A07"/>
</dbReference>
<dbReference type="EMBL" id="LS974623">
    <property type="protein sequence ID" value="CAG7904300.1"/>
    <property type="molecule type" value="Genomic_DNA"/>
</dbReference>
<protein>
    <submittedName>
        <fullName evidence="1">Uncharacterized protein</fullName>
    </submittedName>
</protein>
<dbReference type="Gramene" id="A07p39440.2_BraZ1">
    <property type="protein sequence ID" value="A07p39440.2_BraZ1.CDS"/>
    <property type="gene ID" value="A07g39440.2_BraZ1"/>
</dbReference>
<organism evidence="1 2">
    <name type="scientific">Brassica campestris</name>
    <name type="common">Field mustard</name>
    <dbReference type="NCBI Taxonomy" id="3711"/>
    <lineage>
        <taxon>Eukaryota</taxon>
        <taxon>Viridiplantae</taxon>
        <taxon>Streptophyta</taxon>
        <taxon>Embryophyta</taxon>
        <taxon>Tracheophyta</taxon>
        <taxon>Spermatophyta</taxon>
        <taxon>Magnoliopsida</taxon>
        <taxon>eudicotyledons</taxon>
        <taxon>Gunneridae</taxon>
        <taxon>Pentapetalae</taxon>
        <taxon>rosids</taxon>
        <taxon>malvids</taxon>
        <taxon>Brassicales</taxon>
        <taxon>Brassicaceae</taxon>
        <taxon>Brassiceae</taxon>
        <taxon>Brassica</taxon>
    </lineage>
</organism>
<evidence type="ECO:0000313" key="1">
    <source>
        <dbReference type="EMBL" id="CAG7904300.1"/>
    </source>
</evidence>
<name>A0A8D9MC18_BRACM</name>
<evidence type="ECO:0000313" key="2">
    <source>
        <dbReference type="Proteomes" id="UP000694005"/>
    </source>
</evidence>
<accession>A0A8D9MC18</accession>